<evidence type="ECO:0000313" key="11">
    <source>
        <dbReference type="Proteomes" id="UP001305652"/>
    </source>
</evidence>
<dbReference type="GO" id="GO:0030001">
    <property type="term" value="P:metal ion transport"/>
    <property type="evidence" value="ECO:0007669"/>
    <property type="project" value="UniProtKB-ARBA"/>
</dbReference>
<dbReference type="PANTHER" id="PTHR32024:SF2">
    <property type="entry name" value="TRK SYSTEM POTASSIUM UPTAKE PROTEIN TRKG-RELATED"/>
    <property type="match status" value="1"/>
</dbReference>
<accession>A0AAX4FUC0</accession>
<evidence type="ECO:0000256" key="2">
    <source>
        <dbReference type="ARBA" id="ARBA00009137"/>
    </source>
</evidence>
<evidence type="ECO:0000313" key="10">
    <source>
        <dbReference type="EMBL" id="WOX57464.1"/>
    </source>
</evidence>
<proteinExistence type="inferred from homology"/>
<dbReference type="KEGG" id="mrc:R6Y96_09235"/>
<comment type="subcellular location">
    <subcellularLocation>
        <location evidence="1">Cell membrane</location>
        <topology evidence="1">Multi-pass membrane protein</topology>
    </subcellularLocation>
</comment>
<organism evidence="10 11">
    <name type="scientific">Methanoculleus receptaculi</name>
    <dbReference type="NCBI Taxonomy" id="394967"/>
    <lineage>
        <taxon>Archaea</taxon>
        <taxon>Methanobacteriati</taxon>
        <taxon>Methanobacteriota</taxon>
        <taxon>Stenosarchaea group</taxon>
        <taxon>Methanomicrobia</taxon>
        <taxon>Methanomicrobiales</taxon>
        <taxon>Methanomicrobiaceae</taxon>
        <taxon>Methanoculleus</taxon>
    </lineage>
</organism>
<reference evidence="10 11" key="1">
    <citation type="submission" date="2023-10" db="EMBL/GenBank/DDBJ databases">
        <title>The complete genome sequence of Methanoculleus receptaculi DSM 18860.</title>
        <authorList>
            <person name="Lai S.-J."/>
            <person name="You Y.-T."/>
            <person name="Chen S.-C."/>
        </authorList>
    </citation>
    <scope>NUCLEOTIDE SEQUENCE [LARGE SCALE GENOMIC DNA]</scope>
    <source>
        <strain evidence="10 11">DSM 18860</strain>
    </source>
</reference>
<evidence type="ECO:0000256" key="6">
    <source>
        <dbReference type="ARBA" id="ARBA00022989"/>
    </source>
</evidence>
<keyword evidence="5 9" id="KW-0812">Transmembrane</keyword>
<dbReference type="GeneID" id="85733338"/>
<dbReference type="EMBL" id="CP137642">
    <property type="protein sequence ID" value="WOX57464.1"/>
    <property type="molecule type" value="Genomic_DNA"/>
</dbReference>
<gene>
    <name evidence="10" type="ORF">R6Y96_09235</name>
</gene>
<dbReference type="AlphaFoldDB" id="A0AAX4FUC0"/>
<keyword evidence="11" id="KW-1185">Reference proteome</keyword>
<dbReference type="GO" id="GO:0008324">
    <property type="term" value="F:monoatomic cation transmembrane transporter activity"/>
    <property type="evidence" value="ECO:0007669"/>
    <property type="project" value="InterPro"/>
</dbReference>
<keyword evidence="6 9" id="KW-1133">Transmembrane helix</keyword>
<evidence type="ECO:0000256" key="9">
    <source>
        <dbReference type="SAM" id="Phobius"/>
    </source>
</evidence>
<sequence length="79" mass="8679">MNRVHIYYLSDKTDWHRTRHSADAIFEVVSAAANVGISTGFVNPGMSPAAKWLFIVVMWAGRLEIVPVIALAAGAVRRV</sequence>
<keyword evidence="3" id="KW-0813">Transport</keyword>
<evidence type="ECO:0000256" key="7">
    <source>
        <dbReference type="ARBA" id="ARBA00023065"/>
    </source>
</evidence>
<dbReference type="RefSeq" id="WP_318621084.1">
    <property type="nucleotide sequence ID" value="NZ_CP137642.1"/>
</dbReference>
<keyword evidence="8 9" id="KW-0472">Membrane</keyword>
<protein>
    <submittedName>
        <fullName evidence="10">Potassium transporter TrkG</fullName>
    </submittedName>
</protein>
<evidence type="ECO:0000256" key="4">
    <source>
        <dbReference type="ARBA" id="ARBA00022475"/>
    </source>
</evidence>
<evidence type="ECO:0000256" key="5">
    <source>
        <dbReference type="ARBA" id="ARBA00022692"/>
    </source>
</evidence>
<evidence type="ECO:0000256" key="1">
    <source>
        <dbReference type="ARBA" id="ARBA00004651"/>
    </source>
</evidence>
<dbReference type="PANTHER" id="PTHR32024">
    <property type="entry name" value="TRK SYSTEM POTASSIUM UPTAKE PROTEIN TRKG-RELATED"/>
    <property type="match status" value="1"/>
</dbReference>
<keyword evidence="7" id="KW-0406">Ion transport</keyword>
<feature type="transmembrane region" description="Helical" evidence="9">
    <location>
        <begin position="52"/>
        <end position="76"/>
    </location>
</feature>
<evidence type="ECO:0000256" key="3">
    <source>
        <dbReference type="ARBA" id="ARBA00022448"/>
    </source>
</evidence>
<dbReference type="GO" id="GO:0005886">
    <property type="term" value="C:plasma membrane"/>
    <property type="evidence" value="ECO:0007669"/>
    <property type="project" value="UniProtKB-SubCell"/>
</dbReference>
<dbReference type="InterPro" id="IPR003445">
    <property type="entry name" value="Cat_transpt"/>
</dbReference>
<evidence type="ECO:0000256" key="8">
    <source>
        <dbReference type="ARBA" id="ARBA00023136"/>
    </source>
</evidence>
<dbReference type="Pfam" id="PF02386">
    <property type="entry name" value="TrkH"/>
    <property type="match status" value="1"/>
</dbReference>
<comment type="similarity">
    <text evidence="2">Belongs to the TrkH potassium transport family.</text>
</comment>
<name>A0AAX4FUC0_9EURY</name>
<keyword evidence="4" id="KW-1003">Cell membrane</keyword>
<dbReference type="Proteomes" id="UP001305652">
    <property type="component" value="Chromosome"/>
</dbReference>